<protein>
    <recommendedName>
        <fullName evidence="3">DUF4124 domain-containing protein</fullName>
    </recommendedName>
</protein>
<evidence type="ECO:0000256" key="1">
    <source>
        <dbReference type="SAM" id="MobiDB-lite"/>
    </source>
</evidence>
<dbReference type="InterPro" id="IPR025392">
    <property type="entry name" value="DUF4124"/>
</dbReference>
<keyword evidence="2" id="KW-0732">Signal</keyword>
<dbReference type="KEGG" id="tgr:Tgr7_0105"/>
<dbReference type="eggNOG" id="COG2433">
    <property type="taxonomic scope" value="Bacteria"/>
</dbReference>
<reference evidence="4 5" key="1">
    <citation type="journal article" date="2011" name="Stand. Genomic Sci.">
        <title>Complete genome sequence of 'Thioalkalivibrio sulfidophilus' HL-EbGr7.</title>
        <authorList>
            <person name="Muyzer G."/>
            <person name="Sorokin D.Y."/>
            <person name="Mavromatis K."/>
            <person name="Lapidus A."/>
            <person name="Clum A."/>
            <person name="Ivanova N."/>
            <person name="Pati A."/>
            <person name="d'Haeseleer P."/>
            <person name="Woyke T."/>
            <person name="Kyrpides N.C."/>
        </authorList>
    </citation>
    <scope>NUCLEOTIDE SEQUENCE [LARGE SCALE GENOMIC DNA]</scope>
    <source>
        <strain evidence="4 5">HL-EbGR7</strain>
    </source>
</reference>
<feature type="chain" id="PRO_5002870596" description="DUF4124 domain-containing protein" evidence="2">
    <location>
        <begin position="25"/>
        <end position="207"/>
    </location>
</feature>
<keyword evidence="5" id="KW-1185">Reference proteome</keyword>
<dbReference type="STRING" id="396588.Tgr7_0105"/>
<evidence type="ECO:0000256" key="2">
    <source>
        <dbReference type="SAM" id="SignalP"/>
    </source>
</evidence>
<organism evidence="4 5">
    <name type="scientific">Thioalkalivibrio sulfidiphilus (strain HL-EbGR7)</name>
    <dbReference type="NCBI Taxonomy" id="396588"/>
    <lineage>
        <taxon>Bacteria</taxon>
        <taxon>Pseudomonadati</taxon>
        <taxon>Pseudomonadota</taxon>
        <taxon>Gammaproteobacteria</taxon>
        <taxon>Chromatiales</taxon>
        <taxon>Ectothiorhodospiraceae</taxon>
        <taxon>Thioalkalivibrio</taxon>
    </lineage>
</organism>
<name>B8GTE8_THISH</name>
<dbReference type="RefSeq" id="WP_012636697.1">
    <property type="nucleotide sequence ID" value="NC_011901.1"/>
</dbReference>
<dbReference type="Proteomes" id="UP000002383">
    <property type="component" value="Chromosome"/>
</dbReference>
<dbReference type="Pfam" id="PF13511">
    <property type="entry name" value="DUF4124"/>
    <property type="match status" value="1"/>
</dbReference>
<dbReference type="AlphaFoldDB" id="B8GTE8"/>
<dbReference type="EMBL" id="CP001339">
    <property type="protein sequence ID" value="ACL71208.1"/>
    <property type="molecule type" value="Genomic_DNA"/>
</dbReference>
<evidence type="ECO:0000313" key="4">
    <source>
        <dbReference type="EMBL" id="ACL71208.1"/>
    </source>
</evidence>
<feature type="signal peptide" evidence="2">
    <location>
        <begin position="1"/>
        <end position="24"/>
    </location>
</feature>
<evidence type="ECO:0000259" key="3">
    <source>
        <dbReference type="Pfam" id="PF13511"/>
    </source>
</evidence>
<accession>B8GTE8</accession>
<feature type="domain" description="DUF4124" evidence="3">
    <location>
        <begin position="13"/>
        <end position="51"/>
    </location>
</feature>
<sequence precursor="true">MNIVRNMLIVGSLAALMAATAAQAQMYRWTDEHGVVHYTDSPPPEAARQERRVLDDRGITVRTLERARTEEELEQQRQEQARAEAERQAREEQERRDRVLLQSFGTERELLNARDDRLAMVDSQISITREKIRTLEQQQTNLEERRRRLAAQEREIPEGLEQDIASTQRQILVQQRHLEERQLERERLVEQFDADLKRLRELKAAGR</sequence>
<evidence type="ECO:0000313" key="5">
    <source>
        <dbReference type="Proteomes" id="UP000002383"/>
    </source>
</evidence>
<dbReference type="HOGENOM" id="CLU_094869_0_0_6"/>
<feature type="region of interest" description="Disordered" evidence="1">
    <location>
        <begin position="67"/>
        <end position="96"/>
    </location>
</feature>
<gene>
    <name evidence="4" type="ordered locus">Tgr7_0105</name>
</gene>
<proteinExistence type="predicted"/>